<dbReference type="InterPro" id="IPR011701">
    <property type="entry name" value="MFS"/>
</dbReference>
<keyword evidence="4 8" id="KW-1133">Transmembrane helix</keyword>
<evidence type="ECO:0000313" key="10">
    <source>
        <dbReference type="EMBL" id="CEJ89660.1"/>
    </source>
</evidence>
<dbReference type="OrthoDB" id="434240at2759"/>
<dbReference type="GO" id="GO:0042128">
    <property type="term" value="P:nitrate assimilation"/>
    <property type="evidence" value="ECO:0007669"/>
    <property type="project" value="UniProtKB-KW"/>
</dbReference>
<feature type="region of interest" description="Disordered" evidence="7">
    <location>
        <begin position="1"/>
        <end position="28"/>
    </location>
</feature>
<evidence type="ECO:0000256" key="7">
    <source>
        <dbReference type="SAM" id="MobiDB-lite"/>
    </source>
</evidence>
<evidence type="ECO:0000313" key="11">
    <source>
        <dbReference type="Proteomes" id="UP000039046"/>
    </source>
</evidence>
<evidence type="ECO:0000256" key="5">
    <source>
        <dbReference type="ARBA" id="ARBA00023063"/>
    </source>
</evidence>
<evidence type="ECO:0000256" key="2">
    <source>
        <dbReference type="ARBA" id="ARBA00008432"/>
    </source>
</evidence>
<reference evidence="10 11" key="1">
    <citation type="journal article" date="2015" name="Genome Announc.">
        <title>Draft Genome Sequence and Gene Annotation of the Entomopathogenic Fungus Verticillium hemipterigenum.</title>
        <authorList>
            <person name="Horn F."/>
            <person name="Habel A."/>
            <person name="Scharf D.H."/>
            <person name="Dworschak J."/>
            <person name="Brakhage A.A."/>
            <person name="Guthke R."/>
            <person name="Hertweck C."/>
            <person name="Linde J."/>
        </authorList>
    </citation>
    <scope>NUCLEOTIDE SEQUENCE [LARGE SCALE GENOMIC DNA]</scope>
</reference>
<evidence type="ECO:0000256" key="3">
    <source>
        <dbReference type="ARBA" id="ARBA00022692"/>
    </source>
</evidence>
<feature type="transmembrane region" description="Helical" evidence="8">
    <location>
        <begin position="408"/>
        <end position="427"/>
    </location>
</feature>
<dbReference type="PROSITE" id="PS50850">
    <property type="entry name" value="MFS"/>
    <property type="match status" value="1"/>
</dbReference>
<dbReference type="EMBL" id="CDHN01000003">
    <property type="protein sequence ID" value="CEJ89660.1"/>
    <property type="molecule type" value="Genomic_DNA"/>
</dbReference>
<feature type="transmembrane region" description="Helical" evidence="8">
    <location>
        <begin position="467"/>
        <end position="488"/>
    </location>
</feature>
<feature type="transmembrane region" description="Helical" evidence="8">
    <location>
        <begin position="514"/>
        <end position="533"/>
    </location>
</feature>
<evidence type="ECO:0000256" key="8">
    <source>
        <dbReference type="SAM" id="Phobius"/>
    </source>
</evidence>
<feature type="transmembrane region" description="Helical" evidence="8">
    <location>
        <begin position="433"/>
        <end position="455"/>
    </location>
</feature>
<dbReference type="STRING" id="1531966.A0A0A1TGV1"/>
<evidence type="ECO:0000256" key="6">
    <source>
        <dbReference type="ARBA" id="ARBA00023136"/>
    </source>
</evidence>
<feature type="transmembrane region" description="Helical" evidence="8">
    <location>
        <begin position="136"/>
        <end position="157"/>
    </location>
</feature>
<dbReference type="GO" id="GO:0015112">
    <property type="term" value="F:nitrate transmembrane transporter activity"/>
    <property type="evidence" value="ECO:0007669"/>
    <property type="project" value="InterPro"/>
</dbReference>
<feature type="transmembrane region" description="Helical" evidence="8">
    <location>
        <begin position="107"/>
        <end position="124"/>
    </location>
</feature>
<feature type="transmembrane region" description="Helical" evidence="8">
    <location>
        <begin position="228"/>
        <end position="253"/>
    </location>
</feature>
<dbReference type="SUPFAM" id="SSF103473">
    <property type="entry name" value="MFS general substrate transporter"/>
    <property type="match status" value="1"/>
</dbReference>
<dbReference type="Gene3D" id="1.20.1250.20">
    <property type="entry name" value="MFS general substrate transporter like domains"/>
    <property type="match status" value="2"/>
</dbReference>
<feature type="transmembrane region" description="Helical" evidence="8">
    <location>
        <begin position="193"/>
        <end position="216"/>
    </location>
</feature>
<name>A0A0A1TGV1_9HYPO</name>
<keyword evidence="6 8" id="KW-0472">Membrane</keyword>
<dbReference type="InterPro" id="IPR036259">
    <property type="entry name" value="MFS_trans_sf"/>
</dbReference>
<comment type="subcellular location">
    <subcellularLocation>
        <location evidence="1">Membrane</location>
        <topology evidence="1">Multi-pass membrane protein</topology>
    </subcellularLocation>
</comment>
<dbReference type="PANTHER" id="PTHR23515">
    <property type="entry name" value="HIGH-AFFINITY NITRATE TRANSPORTER 2.3"/>
    <property type="match status" value="1"/>
</dbReference>
<evidence type="ECO:0000259" key="9">
    <source>
        <dbReference type="PROSITE" id="PS50850"/>
    </source>
</evidence>
<dbReference type="HOGENOM" id="CLU_024204_1_1_1"/>
<sequence length="537" mass="57519">MAITTEKKVFTSGAQERTESFSEGPTSTETVPLRAFKWSSLWRPAEVNPLNHKSTTFPLLRFWDTYSAAFWLATLGFFVAFLSWFAFSPLVPEAVKEDLGLSQDEVVNSNLAALGGAAIVRLLVGPACDKFGPRKVLAALLIIGAIPSGLAAIVTNIHELQAVRFFISILGGTFVPTQAYTTTFFDTSIVGTANAFSGGWGNLGGGVTVAVMIGLFERFRTSGYTSHLSWRLCFLVVPLPCLILSALFILLVGRDHPTGRWSKRQESIRPMGTRVECNNASGISTGQDTPIDQEKPVMRSIVETAKAISLAVTQTEPLTKKALLEILQDVRVWTCAVCYLLTFGLETALDAALPGLIYNLFQSESFTAVDAAYAASTYGLMNIFARPLGGIVSDLLYKRYGLRSKVQWLFATAFAQGIAMIGLGVYIDSNTATIGGVIGFIVLIAVTGFAANGACYSVYGHLRPKNIGAVAGLIGAGGNVGGIIYTLIFKYQPGTKLTNSTLYPGGFNSLGRKFWIAGIVNAVGVLPALFLPLGNAI</sequence>
<keyword evidence="3 8" id="KW-0812">Transmembrane</keyword>
<feature type="transmembrane region" description="Helical" evidence="8">
    <location>
        <begin position="163"/>
        <end position="181"/>
    </location>
</feature>
<dbReference type="Proteomes" id="UP000039046">
    <property type="component" value="Unassembled WGS sequence"/>
</dbReference>
<dbReference type="InterPro" id="IPR020846">
    <property type="entry name" value="MFS_dom"/>
</dbReference>
<protein>
    <recommendedName>
        <fullName evidence="9">Major facilitator superfamily (MFS) profile domain-containing protein</fullName>
    </recommendedName>
</protein>
<proteinExistence type="inferred from homology"/>
<comment type="similarity">
    <text evidence="2">Belongs to the major facilitator superfamily. Nitrate/nitrite porter (TC 2.A.1.8) family.</text>
</comment>
<evidence type="ECO:0000256" key="4">
    <source>
        <dbReference type="ARBA" id="ARBA00022989"/>
    </source>
</evidence>
<evidence type="ECO:0000256" key="1">
    <source>
        <dbReference type="ARBA" id="ARBA00004141"/>
    </source>
</evidence>
<feature type="transmembrane region" description="Helical" evidence="8">
    <location>
        <begin position="68"/>
        <end position="87"/>
    </location>
</feature>
<dbReference type="AlphaFoldDB" id="A0A0A1TGV1"/>
<dbReference type="GO" id="GO:0016020">
    <property type="term" value="C:membrane"/>
    <property type="evidence" value="ECO:0007669"/>
    <property type="project" value="UniProtKB-SubCell"/>
</dbReference>
<accession>A0A0A1TGV1</accession>
<dbReference type="InterPro" id="IPR044772">
    <property type="entry name" value="NO3_transporter"/>
</dbReference>
<keyword evidence="11" id="KW-1185">Reference proteome</keyword>
<gene>
    <name evidence="10" type="ORF">VHEMI05488</name>
</gene>
<organism evidence="10 11">
    <name type="scientific">[Torrubiella] hemipterigena</name>
    <dbReference type="NCBI Taxonomy" id="1531966"/>
    <lineage>
        <taxon>Eukaryota</taxon>
        <taxon>Fungi</taxon>
        <taxon>Dikarya</taxon>
        <taxon>Ascomycota</taxon>
        <taxon>Pezizomycotina</taxon>
        <taxon>Sordariomycetes</taxon>
        <taxon>Hypocreomycetidae</taxon>
        <taxon>Hypocreales</taxon>
        <taxon>Clavicipitaceae</taxon>
        <taxon>Clavicipitaceae incertae sedis</taxon>
        <taxon>'Torrubiella' clade</taxon>
    </lineage>
</organism>
<keyword evidence="5" id="KW-0534">Nitrate assimilation</keyword>
<dbReference type="Pfam" id="PF07690">
    <property type="entry name" value="MFS_1"/>
    <property type="match status" value="1"/>
</dbReference>
<feature type="domain" description="Major facilitator superfamily (MFS) profile" evidence="9">
    <location>
        <begin position="69"/>
        <end position="536"/>
    </location>
</feature>